<dbReference type="OrthoDB" id="3355886at2759"/>
<evidence type="ECO:0000313" key="2">
    <source>
        <dbReference type="EMBL" id="KDR79034.1"/>
    </source>
</evidence>
<evidence type="ECO:0000256" key="1">
    <source>
        <dbReference type="SAM" id="MobiDB-lite"/>
    </source>
</evidence>
<feature type="compositionally biased region" description="Polar residues" evidence="1">
    <location>
        <begin position="30"/>
        <end position="48"/>
    </location>
</feature>
<reference evidence="3" key="1">
    <citation type="journal article" date="2014" name="Proc. Natl. Acad. Sci. U.S.A.">
        <title>Extensive sampling of basidiomycete genomes demonstrates inadequacy of the white-rot/brown-rot paradigm for wood decay fungi.</title>
        <authorList>
            <person name="Riley R."/>
            <person name="Salamov A.A."/>
            <person name="Brown D.W."/>
            <person name="Nagy L.G."/>
            <person name="Floudas D."/>
            <person name="Held B.W."/>
            <person name="Levasseur A."/>
            <person name="Lombard V."/>
            <person name="Morin E."/>
            <person name="Otillar R."/>
            <person name="Lindquist E.A."/>
            <person name="Sun H."/>
            <person name="LaButti K.M."/>
            <person name="Schmutz J."/>
            <person name="Jabbour D."/>
            <person name="Luo H."/>
            <person name="Baker S.E."/>
            <person name="Pisabarro A.G."/>
            <person name="Walton J.D."/>
            <person name="Blanchette R.A."/>
            <person name="Henrissat B."/>
            <person name="Martin F."/>
            <person name="Cullen D."/>
            <person name="Hibbett D.S."/>
            <person name="Grigoriev I.V."/>
        </authorList>
    </citation>
    <scope>NUCLEOTIDE SEQUENCE [LARGE SCALE GENOMIC DNA]</scope>
    <source>
        <strain evidence="3">CBS 339.88</strain>
    </source>
</reference>
<feature type="compositionally biased region" description="Gly residues" evidence="1">
    <location>
        <begin position="152"/>
        <end position="162"/>
    </location>
</feature>
<protein>
    <submittedName>
        <fullName evidence="2">Uncharacterized protein</fullName>
    </submittedName>
</protein>
<sequence length="204" mass="21546">MSFALRTSLALPRRGATRAFHSPFAVLGTSPLTAPSTKDISNQTTSQYDYEKQYDHPPEPVTSHSGYRTYVVSEPDASYKHYQVPAGAYPTSAPYVNFPSTAAPEVKAGDQYSSTSGELLAHGFTTRAARQHTKGVGESSAVRHGSAPGEMGARGGGYGGGSLMDEKGTQSGVGSLGERNPQPDGEVAETYSKAGIDGAWKLRK</sequence>
<name>A0A067TGK6_GALM3</name>
<dbReference type="AlphaFoldDB" id="A0A067TGK6"/>
<feature type="compositionally biased region" description="Basic and acidic residues" evidence="1">
    <location>
        <begin position="49"/>
        <end position="58"/>
    </location>
</feature>
<keyword evidence="3" id="KW-1185">Reference proteome</keyword>
<dbReference type="HOGENOM" id="CLU_083385_0_0_1"/>
<dbReference type="EMBL" id="KL142374">
    <property type="protein sequence ID" value="KDR79034.1"/>
    <property type="molecule type" value="Genomic_DNA"/>
</dbReference>
<dbReference type="Proteomes" id="UP000027222">
    <property type="component" value="Unassembled WGS sequence"/>
</dbReference>
<accession>A0A067TGK6</accession>
<organism evidence="2 3">
    <name type="scientific">Galerina marginata (strain CBS 339.88)</name>
    <dbReference type="NCBI Taxonomy" id="685588"/>
    <lineage>
        <taxon>Eukaryota</taxon>
        <taxon>Fungi</taxon>
        <taxon>Dikarya</taxon>
        <taxon>Basidiomycota</taxon>
        <taxon>Agaricomycotina</taxon>
        <taxon>Agaricomycetes</taxon>
        <taxon>Agaricomycetidae</taxon>
        <taxon>Agaricales</taxon>
        <taxon>Agaricineae</taxon>
        <taxon>Strophariaceae</taxon>
        <taxon>Galerina</taxon>
    </lineage>
</organism>
<evidence type="ECO:0000313" key="3">
    <source>
        <dbReference type="Proteomes" id="UP000027222"/>
    </source>
</evidence>
<feature type="region of interest" description="Disordered" evidence="1">
    <location>
        <begin position="30"/>
        <end position="65"/>
    </location>
</feature>
<proteinExistence type="predicted"/>
<feature type="region of interest" description="Disordered" evidence="1">
    <location>
        <begin position="132"/>
        <end position="204"/>
    </location>
</feature>
<gene>
    <name evidence="2" type="ORF">GALMADRAFT_244771</name>
</gene>